<name>A0ABW6UWY6_MICFU</name>
<dbReference type="CDD" id="cd00093">
    <property type="entry name" value="HTH_XRE"/>
    <property type="match status" value="1"/>
</dbReference>
<gene>
    <name evidence="2" type="ORF">ACFY05_00635</name>
</gene>
<reference evidence="2 3" key="1">
    <citation type="submission" date="2024-10" db="EMBL/GenBank/DDBJ databases">
        <title>The Natural Products Discovery Center: Release of the First 8490 Sequenced Strains for Exploring Actinobacteria Biosynthetic Diversity.</title>
        <authorList>
            <person name="Kalkreuter E."/>
            <person name="Kautsar S.A."/>
            <person name="Yang D."/>
            <person name="Bader C.D."/>
            <person name="Teijaro C.N."/>
            <person name="Fluegel L."/>
            <person name="Davis C.M."/>
            <person name="Simpson J.R."/>
            <person name="Lauterbach L."/>
            <person name="Steele A.D."/>
            <person name="Gui C."/>
            <person name="Meng S."/>
            <person name="Li G."/>
            <person name="Viehrig K."/>
            <person name="Ye F."/>
            <person name="Su P."/>
            <person name="Kiefer A.F."/>
            <person name="Nichols A."/>
            <person name="Cepeda A.J."/>
            <person name="Yan W."/>
            <person name="Fan B."/>
            <person name="Jiang Y."/>
            <person name="Adhikari A."/>
            <person name="Zheng C.-J."/>
            <person name="Schuster L."/>
            <person name="Cowan T.M."/>
            <person name="Smanski M.J."/>
            <person name="Chevrette M.G."/>
            <person name="De Carvalho L.P.S."/>
            <person name="Shen B."/>
        </authorList>
    </citation>
    <scope>NUCLEOTIDE SEQUENCE [LARGE SCALE GENOMIC DNA]</scope>
    <source>
        <strain evidence="2 3">NPDC001281</strain>
    </source>
</reference>
<dbReference type="PROSITE" id="PS50943">
    <property type="entry name" value="HTH_CROC1"/>
    <property type="match status" value="1"/>
</dbReference>
<accession>A0ABW6UWY6</accession>
<comment type="caution">
    <text evidence="2">The sequence shown here is derived from an EMBL/GenBank/DDBJ whole genome shotgun (WGS) entry which is preliminary data.</text>
</comment>
<evidence type="ECO:0000313" key="2">
    <source>
        <dbReference type="EMBL" id="MFF4771343.1"/>
    </source>
</evidence>
<dbReference type="RefSeq" id="WP_387339994.1">
    <property type="nucleotide sequence ID" value="NZ_JBIAXI010000001.1"/>
</dbReference>
<sequence length="96" mass="10685">MRSVMSCNDGPGGRIAAVRTARRITQDDLAWGGQHLPSMIRKLERGSRNPSDNMLDAIAVALGVDWSRLLSDAGRFWSCRSRWFLGRPTQLQVCLA</sequence>
<protein>
    <submittedName>
        <fullName evidence="2">Helix-turn-helix domain-containing protein</fullName>
    </submittedName>
</protein>
<dbReference type="Pfam" id="PF01381">
    <property type="entry name" value="HTH_3"/>
    <property type="match status" value="1"/>
</dbReference>
<dbReference type="SUPFAM" id="SSF47413">
    <property type="entry name" value="lambda repressor-like DNA-binding domains"/>
    <property type="match status" value="1"/>
</dbReference>
<dbReference type="SMART" id="SM00530">
    <property type="entry name" value="HTH_XRE"/>
    <property type="match status" value="1"/>
</dbReference>
<evidence type="ECO:0000313" key="3">
    <source>
        <dbReference type="Proteomes" id="UP001602119"/>
    </source>
</evidence>
<dbReference type="InterPro" id="IPR001387">
    <property type="entry name" value="Cro/C1-type_HTH"/>
</dbReference>
<dbReference type="EMBL" id="JBIAXI010000001">
    <property type="protein sequence ID" value="MFF4771343.1"/>
    <property type="molecule type" value="Genomic_DNA"/>
</dbReference>
<proteinExistence type="predicted"/>
<organism evidence="2 3">
    <name type="scientific">Microtetraspora fusca</name>
    <dbReference type="NCBI Taxonomy" id="1997"/>
    <lineage>
        <taxon>Bacteria</taxon>
        <taxon>Bacillati</taxon>
        <taxon>Actinomycetota</taxon>
        <taxon>Actinomycetes</taxon>
        <taxon>Streptosporangiales</taxon>
        <taxon>Streptosporangiaceae</taxon>
        <taxon>Microtetraspora</taxon>
    </lineage>
</organism>
<evidence type="ECO:0000259" key="1">
    <source>
        <dbReference type="PROSITE" id="PS50943"/>
    </source>
</evidence>
<keyword evidence="3" id="KW-1185">Reference proteome</keyword>
<dbReference type="InterPro" id="IPR010982">
    <property type="entry name" value="Lambda_DNA-bd_dom_sf"/>
</dbReference>
<dbReference type="Gene3D" id="1.10.260.40">
    <property type="entry name" value="lambda repressor-like DNA-binding domains"/>
    <property type="match status" value="1"/>
</dbReference>
<feature type="domain" description="HTH cro/C1-type" evidence="1">
    <location>
        <begin position="15"/>
        <end position="69"/>
    </location>
</feature>
<dbReference type="Proteomes" id="UP001602119">
    <property type="component" value="Unassembled WGS sequence"/>
</dbReference>